<protein>
    <submittedName>
        <fullName evidence="4">Uncharacterized protein</fullName>
    </submittedName>
</protein>
<dbReference type="Gene3D" id="3.30.559.10">
    <property type="entry name" value="Chloramphenicol acetyltransferase-like domain"/>
    <property type="match status" value="2"/>
</dbReference>
<evidence type="ECO:0000256" key="3">
    <source>
        <dbReference type="ARBA" id="ARBA00023315"/>
    </source>
</evidence>
<dbReference type="InterPro" id="IPR050317">
    <property type="entry name" value="Plant_Fungal_Acyltransferase"/>
</dbReference>
<dbReference type="AlphaFoldDB" id="A0A8T0GPB4"/>
<keyword evidence="3" id="KW-0012">Acyltransferase</keyword>
<sequence length="460" mass="50085">MKIERGPPRLVKPYDCCAAGEAAGDVGAVPRWVGLSSSDLVVPVVHVEVVYAFQGSGDGGGDAAVVVLEEALGKVLVEYQEWAGRLGRDVETGRPAIELNDEGVVFVEAIADGLLREVFPFDPSPLLLDMVPPNRGVPELLLVQVTKFKCGGLSLGVARHHQVADGEAASQFMEAWASACKGLPIRPILHDRGALMPNYPPMPTFPHDEYKKPPPKPNSEALATTLPTLVRKKLHFNPETLQRIKSSAVKENDERGFPTYTTFESLTGHLWRCITKARGLTGDTATRNLVAVNGRRRLSPSLPKNFFGNVIFHANPTTSVRRLLEEPLSYAAGIVHASIGRIDNNYMRSAIDYVEQERMNPAPDVARSRSTVLSPNLSVTSWVQLPLYSLDFGWGTPVFAGPPFVPFEGLVILTPSYTQDGSIDVLVGLFADDMAKLESICFDVPSNDVNTNGSVLHEKQ</sequence>
<evidence type="ECO:0000313" key="5">
    <source>
        <dbReference type="Proteomes" id="UP000822688"/>
    </source>
</evidence>
<evidence type="ECO:0000313" key="4">
    <source>
        <dbReference type="EMBL" id="KAG0560325.1"/>
    </source>
</evidence>
<dbReference type="InterPro" id="IPR023213">
    <property type="entry name" value="CAT-like_dom_sf"/>
</dbReference>
<keyword evidence="5" id="KW-1185">Reference proteome</keyword>
<organism evidence="4 5">
    <name type="scientific">Ceratodon purpureus</name>
    <name type="common">Fire moss</name>
    <name type="synonym">Dicranum purpureum</name>
    <dbReference type="NCBI Taxonomy" id="3225"/>
    <lineage>
        <taxon>Eukaryota</taxon>
        <taxon>Viridiplantae</taxon>
        <taxon>Streptophyta</taxon>
        <taxon>Embryophyta</taxon>
        <taxon>Bryophyta</taxon>
        <taxon>Bryophytina</taxon>
        <taxon>Bryopsida</taxon>
        <taxon>Dicranidae</taxon>
        <taxon>Pseudoditrichales</taxon>
        <taxon>Ditrichaceae</taxon>
        <taxon>Ceratodon</taxon>
    </lineage>
</organism>
<comment type="caution">
    <text evidence="4">The sequence shown here is derived from an EMBL/GenBank/DDBJ whole genome shotgun (WGS) entry which is preliminary data.</text>
</comment>
<evidence type="ECO:0000256" key="1">
    <source>
        <dbReference type="ARBA" id="ARBA00009861"/>
    </source>
</evidence>
<comment type="similarity">
    <text evidence="1">Belongs to the plant acyltransferase family.</text>
</comment>
<reference evidence="4" key="1">
    <citation type="submission" date="2020-06" db="EMBL/GenBank/DDBJ databases">
        <title>WGS assembly of Ceratodon purpureus strain R40.</title>
        <authorList>
            <person name="Carey S.B."/>
            <person name="Jenkins J."/>
            <person name="Shu S."/>
            <person name="Lovell J.T."/>
            <person name="Sreedasyam A."/>
            <person name="Maumus F."/>
            <person name="Tiley G.P."/>
            <person name="Fernandez-Pozo N."/>
            <person name="Barry K."/>
            <person name="Chen C."/>
            <person name="Wang M."/>
            <person name="Lipzen A."/>
            <person name="Daum C."/>
            <person name="Saski C.A."/>
            <person name="Payton A.C."/>
            <person name="Mcbreen J.C."/>
            <person name="Conrad R.E."/>
            <person name="Kollar L.M."/>
            <person name="Olsson S."/>
            <person name="Huttunen S."/>
            <person name="Landis J.B."/>
            <person name="Wickett N.J."/>
            <person name="Johnson M.G."/>
            <person name="Rensing S.A."/>
            <person name="Grimwood J."/>
            <person name="Schmutz J."/>
            <person name="Mcdaniel S.F."/>
        </authorList>
    </citation>
    <scope>NUCLEOTIDE SEQUENCE</scope>
    <source>
        <strain evidence="4">R40</strain>
    </source>
</reference>
<dbReference type="PANTHER" id="PTHR31642">
    <property type="entry name" value="TRICHOTHECENE 3-O-ACETYLTRANSFERASE"/>
    <property type="match status" value="1"/>
</dbReference>
<name>A0A8T0GPB4_CERPU</name>
<keyword evidence="2" id="KW-0808">Transferase</keyword>
<dbReference type="FunFam" id="3.30.559.10:FF:000008">
    <property type="entry name" value="Tryptamine hydroxycinnamoyl transferase"/>
    <property type="match status" value="1"/>
</dbReference>
<accession>A0A8T0GPB4</accession>
<gene>
    <name evidence="4" type="ORF">KC19_10G172100</name>
</gene>
<evidence type="ECO:0000256" key="2">
    <source>
        <dbReference type="ARBA" id="ARBA00022679"/>
    </source>
</evidence>
<dbReference type="Pfam" id="PF02458">
    <property type="entry name" value="Transferase"/>
    <property type="match status" value="1"/>
</dbReference>
<dbReference type="Proteomes" id="UP000822688">
    <property type="component" value="Chromosome 10"/>
</dbReference>
<dbReference type="EMBL" id="CM026431">
    <property type="protein sequence ID" value="KAG0560325.1"/>
    <property type="molecule type" value="Genomic_DNA"/>
</dbReference>
<proteinExistence type="inferred from homology"/>
<dbReference type="GO" id="GO:0016747">
    <property type="term" value="F:acyltransferase activity, transferring groups other than amino-acyl groups"/>
    <property type="evidence" value="ECO:0007669"/>
    <property type="project" value="TreeGrafter"/>
</dbReference>
<dbReference type="EMBL" id="CM026431">
    <property type="protein sequence ID" value="KAG0560326.1"/>
    <property type="molecule type" value="Genomic_DNA"/>
</dbReference>
<dbReference type="PANTHER" id="PTHR31642:SF13">
    <property type="entry name" value="AGMATINE HYDROXYCINNAMOYLTRANSFERASE 1"/>
    <property type="match status" value="1"/>
</dbReference>